<proteinExistence type="inferred from homology"/>
<dbReference type="VEuPathDB" id="MicrosporidiaDB:EDEG_00168"/>
<dbReference type="PANTHER" id="PTHR13085:SF0">
    <property type="entry name" value="SIGNAL PEPTIDASE COMPLEX SUBUNIT 2"/>
    <property type="match status" value="1"/>
</dbReference>
<comment type="caution">
    <text evidence="10">The sequence shown here is derived from an EMBL/GenBank/DDBJ whole genome shotgun (WGS) entry which is preliminary data.</text>
</comment>
<accession>J9DM58</accession>
<dbReference type="OrthoDB" id="29558at2759"/>
<dbReference type="OMA" id="EYLRVEM"/>
<protein>
    <recommendedName>
        <fullName evidence="3">Signal peptidase complex subunit 2</fullName>
    </recommendedName>
</protein>
<dbReference type="InterPro" id="IPR009582">
    <property type="entry name" value="Spc2/SPCS2"/>
</dbReference>
<dbReference type="GO" id="GO:0045047">
    <property type="term" value="P:protein targeting to ER"/>
    <property type="evidence" value="ECO:0007669"/>
    <property type="project" value="TreeGrafter"/>
</dbReference>
<comment type="function">
    <text evidence="8">Component of the signal peptidase complex (SPC) which catalyzes the cleavage of N-terminal signal sequences from nascent proteins as they are translocated into the lumen of the endoplasmic reticulum. Enhances the enzymatic activity of SPC and facilitates the interactions between different components of the translocation site.</text>
</comment>
<evidence type="ECO:0000256" key="4">
    <source>
        <dbReference type="ARBA" id="ARBA00022692"/>
    </source>
</evidence>
<feature type="transmembrane region" description="Helical" evidence="9">
    <location>
        <begin position="77"/>
        <end position="102"/>
    </location>
</feature>
<dbReference type="GO" id="GO:0006465">
    <property type="term" value="P:signal peptide processing"/>
    <property type="evidence" value="ECO:0007669"/>
    <property type="project" value="InterPro"/>
</dbReference>
<comment type="subcellular location">
    <subcellularLocation>
        <location evidence="1">Endoplasmic reticulum membrane</location>
        <topology evidence="1">Multi-pass membrane protein</topology>
    </subcellularLocation>
</comment>
<evidence type="ECO:0000256" key="6">
    <source>
        <dbReference type="ARBA" id="ARBA00022989"/>
    </source>
</evidence>
<evidence type="ECO:0000256" key="7">
    <source>
        <dbReference type="ARBA" id="ARBA00023136"/>
    </source>
</evidence>
<dbReference type="STRING" id="1003232.J9DM58"/>
<comment type="similarity">
    <text evidence="2">Belongs to the SPCS2 family.</text>
</comment>
<organism evidence="10 11">
    <name type="scientific">Edhazardia aedis (strain USNM 41457)</name>
    <name type="common">Microsporidian parasite</name>
    <dbReference type="NCBI Taxonomy" id="1003232"/>
    <lineage>
        <taxon>Eukaryota</taxon>
        <taxon>Fungi</taxon>
        <taxon>Fungi incertae sedis</taxon>
        <taxon>Microsporidia</taxon>
        <taxon>Edhazardia</taxon>
    </lineage>
</organism>
<keyword evidence="4 9" id="KW-0812">Transmembrane</keyword>
<evidence type="ECO:0000256" key="3">
    <source>
        <dbReference type="ARBA" id="ARBA00017057"/>
    </source>
</evidence>
<keyword evidence="7 9" id="KW-0472">Membrane</keyword>
<feature type="transmembrane region" description="Helical" evidence="9">
    <location>
        <begin position="46"/>
        <end position="65"/>
    </location>
</feature>
<evidence type="ECO:0000256" key="1">
    <source>
        <dbReference type="ARBA" id="ARBA00004477"/>
    </source>
</evidence>
<evidence type="ECO:0000256" key="5">
    <source>
        <dbReference type="ARBA" id="ARBA00022824"/>
    </source>
</evidence>
<reference evidence="10 11" key="1">
    <citation type="submission" date="2011-08" db="EMBL/GenBank/DDBJ databases">
        <authorList>
            <person name="Liu Z.J."/>
            <person name="Shi F.L."/>
            <person name="Lu J.Q."/>
            <person name="Li M."/>
            <person name="Wang Z.L."/>
        </authorList>
    </citation>
    <scope>NUCLEOTIDE SEQUENCE [LARGE SCALE GENOMIC DNA]</scope>
    <source>
        <strain evidence="10 11">USNM 41457</strain>
    </source>
</reference>
<evidence type="ECO:0000313" key="11">
    <source>
        <dbReference type="Proteomes" id="UP000003163"/>
    </source>
</evidence>
<keyword evidence="11" id="KW-1185">Reference proteome</keyword>
<dbReference type="Pfam" id="PF06703">
    <property type="entry name" value="SPC25"/>
    <property type="match status" value="1"/>
</dbReference>
<dbReference type="Proteomes" id="UP000003163">
    <property type="component" value="Unassembled WGS sequence"/>
</dbReference>
<reference evidence="11" key="2">
    <citation type="submission" date="2015-07" db="EMBL/GenBank/DDBJ databases">
        <title>Contrasting host-pathogen interactions and genome evolution in two generalist and specialist microsporidian pathogens of mosquitoes.</title>
        <authorList>
            <consortium name="The Broad Institute Genomics Platform"/>
            <consortium name="The Broad Institute Genome Sequencing Center for Infectious Disease"/>
            <person name="Cuomo C.A."/>
            <person name="Sanscrainte N.D."/>
            <person name="Goldberg J.M."/>
            <person name="Heiman D."/>
            <person name="Young S."/>
            <person name="Zeng Q."/>
            <person name="Becnel J.J."/>
            <person name="Birren B.W."/>
        </authorList>
    </citation>
    <scope>NUCLEOTIDE SEQUENCE [LARGE SCALE GENOMIC DNA]</scope>
    <source>
        <strain evidence="11">USNM 41457</strain>
    </source>
</reference>
<keyword evidence="5" id="KW-0256">Endoplasmic reticulum</keyword>
<sequence length="179" mass="21059">MDKLIKKYDRKPIKCDLTSLTPIKLTLDDVLGEYLRVEMKYKQSHLFTDLRIFVGLVSTIMSVYLTYLSMNKEFKEYKYICFVIVGVFAVLNGLLELILRVFARGTIFSGKKEDERICVYSNISRADTNYIVMVYKDGKLIPDKYNKDVRDLFDEDGMLLHKLFIEELNYFLKEGKKDK</sequence>
<evidence type="ECO:0000256" key="9">
    <source>
        <dbReference type="SAM" id="Phobius"/>
    </source>
</evidence>
<name>J9DM58_EDHAE</name>
<dbReference type="EMBL" id="AFBI03000002">
    <property type="protein sequence ID" value="EJW03680.1"/>
    <property type="molecule type" value="Genomic_DNA"/>
</dbReference>
<evidence type="ECO:0000256" key="8">
    <source>
        <dbReference type="ARBA" id="ARBA00045608"/>
    </source>
</evidence>
<keyword evidence="6 9" id="KW-1133">Transmembrane helix</keyword>
<evidence type="ECO:0000313" key="10">
    <source>
        <dbReference type="EMBL" id="EJW03680.1"/>
    </source>
</evidence>
<dbReference type="PANTHER" id="PTHR13085">
    <property type="entry name" value="MICROSOMAL SIGNAL PEPTIDASE 25 KDA SUBUNIT"/>
    <property type="match status" value="1"/>
</dbReference>
<dbReference type="InParanoid" id="J9DM58"/>
<gene>
    <name evidence="10" type="ORF">EDEG_00168</name>
</gene>
<dbReference type="GO" id="GO:0005787">
    <property type="term" value="C:signal peptidase complex"/>
    <property type="evidence" value="ECO:0007669"/>
    <property type="project" value="InterPro"/>
</dbReference>
<dbReference type="HOGENOM" id="CLU_123486_0_0_1"/>
<dbReference type="AlphaFoldDB" id="J9DM58"/>
<evidence type="ECO:0000256" key="2">
    <source>
        <dbReference type="ARBA" id="ARBA00007324"/>
    </source>
</evidence>